<dbReference type="AlphaFoldDB" id="A0AAD5WN39"/>
<feature type="compositionally biased region" description="Polar residues" evidence="1">
    <location>
        <begin position="185"/>
        <end position="204"/>
    </location>
</feature>
<feature type="region of interest" description="Disordered" evidence="1">
    <location>
        <begin position="324"/>
        <end position="370"/>
    </location>
</feature>
<feature type="compositionally biased region" description="Basic and acidic residues" evidence="1">
    <location>
        <begin position="160"/>
        <end position="170"/>
    </location>
</feature>
<accession>A0AAD5WN39</accession>
<keyword evidence="3" id="KW-1185">Reference proteome</keyword>
<feature type="compositionally biased region" description="Polar residues" evidence="1">
    <location>
        <begin position="234"/>
        <end position="253"/>
    </location>
</feature>
<sequence length="405" mass="45560">MSLTRDLDLLGVFTESCRLPVQGETNFTAIYDPCSKPNRVSLTLLSQRFGCRGDLFEHKKVAIEWYLKGVPGWTYRSEFEVVKNGTFQVIFRNNSSFSSGCPNPFLQMESMVLAVSALRRAMRLFRDSHQNAGLGKRRLFPVEDDTGSPGSASPIAKQPSRQEHDSEHENTPPAWHITPPDIPSENVTETAQRLQRMIVSSHQQHLPPPNTAQRNQTHTGLASLSDPESVFDRMSNSVFSTGTRPSTASQTTDPDPELPDETMNSPLLQPTETIQRPLPCQEFWPSSPDHWQPPFSRIIPPHNGPARLNPPQGQTDCPRPLEAWPARDPMNTSQTTTVGSPGKAPSTSTCCPPRGDQDMELGSYGDSDDDMMDPDRYWTWNEEIQKFYHLDEEDGEVVYYPEEFD</sequence>
<evidence type="ECO:0000256" key="1">
    <source>
        <dbReference type="SAM" id="MobiDB-lite"/>
    </source>
</evidence>
<feature type="compositionally biased region" description="Polar residues" evidence="1">
    <location>
        <begin position="330"/>
        <end position="350"/>
    </location>
</feature>
<dbReference type="Proteomes" id="UP001201980">
    <property type="component" value="Unassembled WGS sequence"/>
</dbReference>
<evidence type="ECO:0000313" key="3">
    <source>
        <dbReference type="Proteomes" id="UP001201980"/>
    </source>
</evidence>
<reference evidence="2" key="1">
    <citation type="submission" date="2022-07" db="EMBL/GenBank/DDBJ databases">
        <title>Draft genome sequence of Zalerion maritima ATCC 34329, a (micro)plastics degrading marine fungus.</title>
        <authorList>
            <person name="Paco A."/>
            <person name="Goncalves M.F.M."/>
            <person name="Rocha-Santos T.A.P."/>
            <person name="Alves A."/>
        </authorList>
    </citation>
    <scope>NUCLEOTIDE SEQUENCE</scope>
    <source>
        <strain evidence="2">ATCC 34329</strain>
    </source>
</reference>
<name>A0AAD5WN39_9PEZI</name>
<organism evidence="2 3">
    <name type="scientific">Zalerion maritima</name>
    <dbReference type="NCBI Taxonomy" id="339359"/>
    <lineage>
        <taxon>Eukaryota</taxon>
        <taxon>Fungi</taxon>
        <taxon>Dikarya</taxon>
        <taxon>Ascomycota</taxon>
        <taxon>Pezizomycotina</taxon>
        <taxon>Sordariomycetes</taxon>
        <taxon>Lulworthiomycetidae</taxon>
        <taxon>Lulworthiales</taxon>
        <taxon>Lulworthiaceae</taxon>
        <taxon>Zalerion</taxon>
    </lineage>
</organism>
<feature type="compositionally biased region" description="Polar residues" evidence="1">
    <location>
        <begin position="211"/>
        <end position="222"/>
    </location>
</feature>
<gene>
    <name evidence="2" type="ORF">MKZ38_000373</name>
</gene>
<evidence type="ECO:0000313" key="2">
    <source>
        <dbReference type="EMBL" id="KAJ2891450.1"/>
    </source>
</evidence>
<protein>
    <submittedName>
        <fullName evidence="2">Uncharacterized protein</fullName>
    </submittedName>
</protein>
<feature type="region of interest" description="Disordered" evidence="1">
    <location>
        <begin position="136"/>
        <end position="267"/>
    </location>
</feature>
<comment type="caution">
    <text evidence="2">The sequence shown here is derived from an EMBL/GenBank/DDBJ whole genome shotgun (WGS) entry which is preliminary data.</text>
</comment>
<dbReference type="EMBL" id="JAKWBI020001091">
    <property type="protein sequence ID" value="KAJ2891450.1"/>
    <property type="molecule type" value="Genomic_DNA"/>
</dbReference>
<proteinExistence type="predicted"/>